<feature type="compositionally biased region" description="Basic and acidic residues" evidence="2">
    <location>
        <begin position="59"/>
        <end position="72"/>
    </location>
</feature>
<feature type="compositionally biased region" description="Basic and acidic residues" evidence="2">
    <location>
        <begin position="15"/>
        <end position="34"/>
    </location>
</feature>
<evidence type="ECO:0000313" key="4">
    <source>
        <dbReference type="Proteomes" id="UP000256690"/>
    </source>
</evidence>
<keyword evidence="1" id="KW-0175">Coiled coil</keyword>
<reference evidence="3 4" key="1">
    <citation type="journal article" date="2018" name="IMA Fungus">
        <title>IMA Genome-F 9: Draft genome sequence of Annulohypoxylon stygium, Aspergillus mulundensis, Berkeleyomyces basicola (syn. Thielaviopsis basicola), Ceratocystis smalleyi, two Cercospora beticola strains, Coleophoma cylindrospora, Fusarium fracticaudum, Phialophora cf. hyalina, and Morchella septimelata.</title>
        <authorList>
            <person name="Wingfield B.D."/>
            <person name="Bills G.F."/>
            <person name="Dong Y."/>
            <person name="Huang W."/>
            <person name="Nel W.J."/>
            <person name="Swalarsk-Parry B.S."/>
            <person name="Vaghefi N."/>
            <person name="Wilken P.M."/>
            <person name="An Z."/>
            <person name="de Beer Z.W."/>
            <person name="De Vos L."/>
            <person name="Chen L."/>
            <person name="Duong T.A."/>
            <person name="Gao Y."/>
            <person name="Hammerbacher A."/>
            <person name="Kikkert J.R."/>
            <person name="Li Y."/>
            <person name="Li H."/>
            <person name="Li K."/>
            <person name="Li Q."/>
            <person name="Liu X."/>
            <person name="Ma X."/>
            <person name="Naidoo K."/>
            <person name="Pethybridge S.J."/>
            <person name="Sun J."/>
            <person name="Steenkamp E.T."/>
            <person name="van der Nest M.A."/>
            <person name="van Wyk S."/>
            <person name="Wingfield M.J."/>
            <person name="Xiong C."/>
            <person name="Yue Q."/>
            <person name="Zhang X."/>
        </authorList>
    </citation>
    <scope>NUCLEOTIDE SEQUENCE [LARGE SCALE GENOMIC DNA]</scope>
    <source>
        <strain evidence="3 4">DSM 5745</strain>
    </source>
</reference>
<accession>A0A3D8T4C7</accession>
<dbReference type="EMBL" id="PVWQ01000001">
    <property type="protein sequence ID" value="RDW93405.1"/>
    <property type="molecule type" value="Genomic_DNA"/>
</dbReference>
<feature type="region of interest" description="Disordered" evidence="2">
    <location>
        <begin position="1"/>
        <end position="82"/>
    </location>
</feature>
<organism evidence="3 4">
    <name type="scientific">Aspergillus mulundensis</name>
    <dbReference type="NCBI Taxonomy" id="1810919"/>
    <lineage>
        <taxon>Eukaryota</taxon>
        <taxon>Fungi</taxon>
        <taxon>Dikarya</taxon>
        <taxon>Ascomycota</taxon>
        <taxon>Pezizomycotina</taxon>
        <taxon>Eurotiomycetes</taxon>
        <taxon>Eurotiomycetidae</taxon>
        <taxon>Eurotiales</taxon>
        <taxon>Aspergillaceae</taxon>
        <taxon>Aspergillus</taxon>
        <taxon>Aspergillus subgen. Nidulantes</taxon>
    </lineage>
</organism>
<evidence type="ECO:0000256" key="2">
    <source>
        <dbReference type="SAM" id="MobiDB-lite"/>
    </source>
</evidence>
<gene>
    <name evidence="3" type="ORF">DSM5745_00727</name>
</gene>
<dbReference type="GeneID" id="38111097"/>
<name>A0A3D8T4C7_9EURO</name>
<dbReference type="AlphaFoldDB" id="A0A3D8T4C7"/>
<proteinExistence type="predicted"/>
<protein>
    <recommendedName>
        <fullName evidence="5">Myb-like domain-containing protein</fullName>
    </recommendedName>
</protein>
<evidence type="ECO:0000256" key="1">
    <source>
        <dbReference type="SAM" id="Coils"/>
    </source>
</evidence>
<evidence type="ECO:0000313" key="3">
    <source>
        <dbReference type="EMBL" id="RDW93405.1"/>
    </source>
</evidence>
<feature type="coiled-coil region" evidence="1">
    <location>
        <begin position="113"/>
        <end position="147"/>
    </location>
</feature>
<comment type="caution">
    <text evidence="3">The sequence shown here is derived from an EMBL/GenBank/DDBJ whole genome shotgun (WGS) entry which is preliminary data.</text>
</comment>
<feature type="compositionally biased region" description="Polar residues" evidence="2">
    <location>
        <begin position="1"/>
        <end position="14"/>
    </location>
</feature>
<evidence type="ECO:0008006" key="5">
    <source>
        <dbReference type="Google" id="ProtNLM"/>
    </source>
</evidence>
<sequence length="171" mass="19571">MTGAQSARTSQRQRAWTEEERTHLRELKEEHPDATWKSITDLGGLSEGASRAVLQMRSGSREENEEDYHVGDGGDNWNGHRRQWGQLRLPQSQNRQGRDLPLRDDPDALRQRVEQLERQLESETTARNNAEENVRSLAQIADSFRLELEWFVGLVGEPKPSAETAKKARSL</sequence>
<dbReference type="RefSeq" id="XP_026608588.1">
    <property type="nucleotide sequence ID" value="XM_026742743.1"/>
</dbReference>
<keyword evidence="4" id="KW-1185">Reference proteome</keyword>
<dbReference type="Proteomes" id="UP000256690">
    <property type="component" value="Unassembled WGS sequence"/>
</dbReference>